<proteinExistence type="predicted"/>
<reference evidence="1" key="1">
    <citation type="submission" date="2018-05" db="EMBL/GenBank/DDBJ databases">
        <authorList>
            <person name="Lanie J.A."/>
            <person name="Ng W.-L."/>
            <person name="Kazmierczak K.M."/>
            <person name="Andrzejewski T.M."/>
            <person name="Davidsen T.M."/>
            <person name="Wayne K.J."/>
            <person name="Tettelin H."/>
            <person name="Glass J.I."/>
            <person name="Rusch D."/>
            <person name="Podicherti R."/>
            <person name="Tsui H.-C.T."/>
            <person name="Winkler M.E."/>
        </authorList>
    </citation>
    <scope>NUCLEOTIDE SEQUENCE</scope>
</reference>
<name>A0A382N6S5_9ZZZZ</name>
<accession>A0A382N6S5</accession>
<feature type="non-terminal residue" evidence="1">
    <location>
        <position position="36"/>
    </location>
</feature>
<dbReference type="EMBL" id="UINC01098145">
    <property type="protein sequence ID" value="SVC56440.1"/>
    <property type="molecule type" value="Genomic_DNA"/>
</dbReference>
<sequence length="36" mass="4126">MIVLRFIVKASGKVEFRNKLHTNQTGDSAHQSVNWI</sequence>
<gene>
    <name evidence="1" type="ORF">METZ01_LOCUS309294</name>
</gene>
<dbReference type="AlphaFoldDB" id="A0A382N6S5"/>
<evidence type="ECO:0000313" key="1">
    <source>
        <dbReference type="EMBL" id="SVC56440.1"/>
    </source>
</evidence>
<organism evidence="1">
    <name type="scientific">marine metagenome</name>
    <dbReference type="NCBI Taxonomy" id="408172"/>
    <lineage>
        <taxon>unclassified sequences</taxon>
        <taxon>metagenomes</taxon>
        <taxon>ecological metagenomes</taxon>
    </lineage>
</organism>
<protein>
    <submittedName>
        <fullName evidence="1">Uncharacterized protein</fullName>
    </submittedName>
</protein>